<keyword evidence="1 3" id="KW-0728">SH3 domain</keyword>
<dbReference type="Pfam" id="PF00564">
    <property type="entry name" value="PB1"/>
    <property type="match status" value="1"/>
</dbReference>
<dbReference type="PANTHER" id="PTHR15706">
    <property type="entry name" value="SH3 MULTIPLE DOMAIN"/>
    <property type="match status" value="1"/>
</dbReference>
<dbReference type="InterPro" id="IPR051228">
    <property type="entry name" value="NADPH_Oxidase/PX-Domain"/>
</dbReference>
<dbReference type="PANTHER" id="PTHR15706:SF2">
    <property type="entry name" value="SH3 AND PX DOMAIN-CONTAINING PROTEIN 2A"/>
    <property type="match status" value="1"/>
</dbReference>
<comment type="caution">
    <text evidence="7">The sequence shown here is derived from an EMBL/GenBank/DDBJ whole genome shotgun (WGS) entry which is preliminary data.</text>
</comment>
<evidence type="ECO:0000256" key="3">
    <source>
        <dbReference type="PROSITE-ProRule" id="PRU00192"/>
    </source>
</evidence>
<dbReference type="CDD" id="cd06890">
    <property type="entry name" value="PX_Bem1p"/>
    <property type="match status" value="1"/>
</dbReference>
<dbReference type="Pfam" id="PF00787">
    <property type="entry name" value="PX"/>
    <property type="match status" value="1"/>
</dbReference>
<feature type="domain" description="SH3" evidence="5">
    <location>
        <begin position="117"/>
        <end position="179"/>
    </location>
</feature>
<sequence>MAHVNIHNVLEKAPSKAYTSQYSNRVGVIIPKKVIRALHNFHSETPYQLSFQKGDFFHVIGNEEDNHWWEATNPMTQVRGMVPVSYFEVIDKKKISGSSDSKTSPRVNRPRNSSNAQPAILGHVLYDFESQSPEELSAEAGDHVIIVGKSNNEWLIAKHIGKLGGLGLLPSSYVEIKDARTGLPIVNINEFLEGMLPGSNTNKHTPVVEQKNEVRFHEKAKVNGVSIDTSFALRPNNSQTSIEGLSPREQATRAGVSTYFKQDECYYFEVQITLLDGHNRVLYKLYEDFYDFHVALLKAYPKEAGSAGQYRIIPYMPGPVTLIDESITIRRCHELNIYVKQLFGLPKYIQESKVLREFFGLEEPGEDEANVARKRIVSNRRPSQDDAEVPDQNKRTTSSSTSSDTSISSAVPSIESVSTPLSDIEPFTPVSMVESNSEMATLIKVKIQYEEDLIAIRVPSCITYDALHSKIAERLEKHSVSLRYRSGSSDYVNLNSQRELQNAWSNGKLFVYAS</sequence>
<organism evidence="7 8">
    <name type="scientific">Basidiobolus ranarum</name>
    <dbReference type="NCBI Taxonomy" id="34480"/>
    <lineage>
        <taxon>Eukaryota</taxon>
        <taxon>Fungi</taxon>
        <taxon>Fungi incertae sedis</taxon>
        <taxon>Zoopagomycota</taxon>
        <taxon>Entomophthoromycotina</taxon>
        <taxon>Basidiobolomycetes</taxon>
        <taxon>Basidiobolales</taxon>
        <taxon>Basidiobolaceae</taxon>
        <taxon>Basidiobolus</taxon>
    </lineage>
</organism>
<feature type="region of interest" description="Disordered" evidence="4">
    <location>
        <begin position="96"/>
        <end position="115"/>
    </location>
</feature>
<dbReference type="InterPro" id="IPR036871">
    <property type="entry name" value="PX_dom_sf"/>
</dbReference>
<feature type="compositionally biased region" description="Low complexity" evidence="4">
    <location>
        <begin position="396"/>
        <end position="409"/>
    </location>
</feature>
<dbReference type="Gene3D" id="3.30.1520.10">
    <property type="entry name" value="Phox-like domain"/>
    <property type="match status" value="1"/>
</dbReference>
<evidence type="ECO:0000259" key="6">
    <source>
        <dbReference type="PROSITE" id="PS50195"/>
    </source>
</evidence>
<keyword evidence="2" id="KW-0677">Repeat</keyword>
<reference evidence="7 8" key="1">
    <citation type="submission" date="2023-04" db="EMBL/GenBank/DDBJ databases">
        <title>Genome of Basidiobolus ranarum AG-B5.</title>
        <authorList>
            <person name="Stajich J.E."/>
            <person name="Carter-House D."/>
            <person name="Gryganskyi A."/>
        </authorList>
    </citation>
    <scope>NUCLEOTIDE SEQUENCE [LARGE SCALE GENOMIC DNA]</scope>
    <source>
        <strain evidence="7 8">AG-B5</strain>
    </source>
</reference>
<dbReference type="CDD" id="cd11878">
    <property type="entry name" value="SH3_Bem1p_1"/>
    <property type="match status" value="1"/>
</dbReference>
<dbReference type="SUPFAM" id="SSF64268">
    <property type="entry name" value="PX domain"/>
    <property type="match status" value="1"/>
</dbReference>
<evidence type="ECO:0000256" key="4">
    <source>
        <dbReference type="SAM" id="MobiDB-lite"/>
    </source>
</evidence>
<accession>A0ABR2WMA6</accession>
<evidence type="ECO:0000256" key="2">
    <source>
        <dbReference type="ARBA" id="ARBA00022737"/>
    </source>
</evidence>
<name>A0ABR2WMA6_9FUNG</name>
<dbReference type="InterPro" id="IPR001683">
    <property type="entry name" value="PX_dom"/>
</dbReference>
<dbReference type="Gene3D" id="3.10.20.90">
    <property type="entry name" value="Phosphatidylinositol 3-kinase Catalytic Subunit, Chain A, domain 1"/>
    <property type="match status" value="1"/>
</dbReference>
<dbReference type="Gene3D" id="2.30.30.40">
    <property type="entry name" value="SH3 Domains"/>
    <property type="match status" value="2"/>
</dbReference>
<dbReference type="Pfam" id="PF00018">
    <property type="entry name" value="SH3_1"/>
    <property type="match status" value="2"/>
</dbReference>
<dbReference type="SMART" id="SM00312">
    <property type="entry name" value="PX"/>
    <property type="match status" value="1"/>
</dbReference>
<dbReference type="InterPro" id="IPR001452">
    <property type="entry name" value="SH3_domain"/>
</dbReference>
<evidence type="ECO:0000313" key="7">
    <source>
        <dbReference type="EMBL" id="KAK9762660.1"/>
    </source>
</evidence>
<proteinExistence type="predicted"/>
<dbReference type="PROSITE" id="PS50195">
    <property type="entry name" value="PX"/>
    <property type="match status" value="1"/>
</dbReference>
<gene>
    <name evidence="7" type="primary">BEM1_3</name>
    <name evidence="7" type="ORF">K7432_011403</name>
</gene>
<feature type="domain" description="PX" evidence="6">
    <location>
        <begin position="246"/>
        <end position="366"/>
    </location>
</feature>
<dbReference type="InterPro" id="IPR000270">
    <property type="entry name" value="PB1_dom"/>
</dbReference>
<keyword evidence="8" id="KW-1185">Reference proteome</keyword>
<dbReference type="InterPro" id="IPR035550">
    <property type="entry name" value="Bem1/Scd2_PX"/>
</dbReference>
<dbReference type="Proteomes" id="UP001479436">
    <property type="component" value="Unassembled WGS sequence"/>
</dbReference>
<dbReference type="InterPro" id="IPR035548">
    <property type="entry name" value="Bem1/Scd2_SH3_1"/>
</dbReference>
<evidence type="ECO:0000259" key="5">
    <source>
        <dbReference type="PROSITE" id="PS50002"/>
    </source>
</evidence>
<dbReference type="CDD" id="cd05992">
    <property type="entry name" value="PB1"/>
    <property type="match status" value="1"/>
</dbReference>
<dbReference type="SMART" id="SM00326">
    <property type="entry name" value="SH3"/>
    <property type="match status" value="2"/>
</dbReference>
<evidence type="ECO:0000313" key="8">
    <source>
        <dbReference type="Proteomes" id="UP001479436"/>
    </source>
</evidence>
<evidence type="ECO:0000256" key="1">
    <source>
        <dbReference type="ARBA" id="ARBA00022443"/>
    </source>
</evidence>
<feature type="compositionally biased region" description="Polar residues" evidence="4">
    <location>
        <begin position="104"/>
        <end position="115"/>
    </location>
</feature>
<dbReference type="SUPFAM" id="SSF50044">
    <property type="entry name" value="SH3-domain"/>
    <property type="match status" value="2"/>
</dbReference>
<feature type="region of interest" description="Disordered" evidence="4">
    <location>
        <begin position="370"/>
        <end position="414"/>
    </location>
</feature>
<dbReference type="EMBL" id="JASJQH010000876">
    <property type="protein sequence ID" value="KAK9762660.1"/>
    <property type="molecule type" value="Genomic_DNA"/>
</dbReference>
<dbReference type="PROSITE" id="PS50002">
    <property type="entry name" value="SH3"/>
    <property type="match status" value="2"/>
</dbReference>
<protein>
    <submittedName>
        <fullName evidence="7">Bud emergence protein 1</fullName>
    </submittedName>
</protein>
<feature type="domain" description="SH3" evidence="5">
    <location>
        <begin position="30"/>
        <end position="92"/>
    </location>
</feature>
<dbReference type="SUPFAM" id="SSF54277">
    <property type="entry name" value="CAD &amp; PB1 domains"/>
    <property type="match status" value="1"/>
</dbReference>
<dbReference type="InterPro" id="IPR036028">
    <property type="entry name" value="SH3-like_dom_sf"/>
</dbReference>
<dbReference type="SMART" id="SM00666">
    <property type="entry name" value="PB1"/>
    <property type="match status" value="1"/>
</dbReference>